<sequence length="118" mass="13482">MWRDIGTAHASRIGAPYAHRPATGTEMNRRADRISGRTQERNGQQAARCNVRPTDRTDLIDGAERPWADVRQRTKAHLQYQRYTKIVDLAGARRGDTNKSCLFKILKWCRLQDSTVCA</sequence>
<proteinExistence type="predicted"/>
<dbReference type="Proteomes" id="UP000618591">
    <property type="component" value="Unassembled WGS sequence"/>
</dbReference>
<accession>A0ABQ1H283</accession>
<dbReference type="EMBL" id="BMDW01000019">
    <property type="protein sequence ID" value="GGA56217.1"/>
    <property type="molecule type" value="Genomic_DNA"/>
</dbReference>
<name>A0ABQ1H283_9SPHN</name>
<protein>
    <submittedName>
        <fullName evidence="1">Uncharacterized protein</fullName>
    </submittedName>
</protein>
<comment type="caution">
    <text evidence="1">The sequence shown here is derived from an EMBL/GenBank/DDBJ whole genome shotgun (WGS) entry which is preliminary data.</text>
</comment>
<evidence type="ECO:0000313" key="1">
    <source>
        <dbReference type="EMBL" id="GGA56217.1"/>
    </source>
</evidence>
<dbReference type="RefSeq" id="WP_188448615.1">
    <property type="nucleotide sequence ID" value="NZ_BMDW01000019.1"/>
</dbReference>
<gene>
    <name evidence="1" type="ORF">GCM10011395_28350</name>
</gene>
<organism evidence="1 2">
    <name type="scientific">Sphingomonas psychrolutea</name>
    <dbReference type="NCBI Taxonomy" id="1259676"/>
    <lineage>
        <taxon>Bacteria</taxon>
        <taxon>Pseudomonadati</taxon>
        <taxon>Pseudomonadota</taxon>
        <taxon>Alphaproteobacteria</taxon>
        <taxon>Sphingomonadales</taxon>
        <taxon>Sphingomonadaceae</taxon>
        <taxon>Sphingomonas</taxon>
    </lineage>
</organism>
<keyword evidence="2" id="KW-1185">Reference proteome</keyword>
<evidence type="ECO:0000313" key="2">
    <source>
        <dbReference type="Proteomes" id="UP000618591"/>
    </source>
</evidence>
<reference evidence="2" key="1">
    <citation type="journal article" date="2019" name="Int. J. Syst. Evol. Microbiol.">
        <title>The Global Catalogue of Microorganisms (GCM) 10K type strain sequencing project: providing services to taxonomists for standard genome sequencing and annotation.</title>
        <authorList>
            <consortium name="The Broad Institute Genomics Platform"/>
            <consortium name="The Broad Institute Genome Sequencing Center for Infectious Disease"/>
            <person name="Wu L."/>
            <person name="Ma J."/>
        </authorList>
    </citation>
    <scope>NUCLEOTIDE SEQUENCE [LARGE SCALE GENOMIC DNA]</scope>
    <source>
        <strain evidence="2">CGMCC 1.10106</strain>
    </source>
</reference>